<evidence type="ECO:0000313" key="1">
    <source>
        <dbReference type="EMBL" id="KGO06141.1"/>
    </source>
</evidence>
<dbReference type="PANTHER" id="PTHR31984">
    <property type="entry name" value="TRANSPORTER, PUTATIVE (DUF179)-RELATED"/>
    <property type="match status" value="1"/>
</dbReference>
<proteinExistence type="predicted"/>
<protein>
    <submittedName>
        <fullName evidence="1">Transcriptional regulator</fullName>
    </submittedName>
</protein>
<gene>
    <name evidence="1" type="ORF">NV36_04335</name>
</gene>
<dbReference type="PANTHER" id="PTHR31984:SF17">
    <property type="entry name" value="TRANSCRIPTIONAL REGULATOR"/>
    <property type="match status" value="1"/>
</dbReference>
<accession>A0A0A2GUZ6</accession>
<dbReference type="EMBL" id="JSAQ01000001">
    <property type="protein sequence ID" value="KGO06141.1"/>
    <property type="molecule type" value="Genomic_DNA"/>
</dbReference>
<dbReference type="KEGG" id="ddo:I597_2640"/>
<dbReference type="SUPFAM" id="SSF143456">
    <property type="entry name" value="VC0467-like"/>
    <property type="match status" value="1"/>
</dbReference>
<dbReference type="PATRIC" id="fig|1300343.5.peg.2684"/>
<sequence>MTKLPTKGQLLVAEPSVIRDVSFTRSVILLADHNEEGSVGFILNKPLDVTLPDLIEGMEECEIPIYNGGPVEQENLYFIHTAPELIEGSLEISSGIYWGGDFQRAVDLILAKEISCDNIKFFLGYSGWGSKQLDQEISEHSWVITKNNLCKELLKSNHLALWSDKLRELGGSYALWSNAPANPQYN</sequence>
<dbReference type="AlphaFoldDB" id="A0A0A2GUZ6"/>
<dbReference type="RefSeq" id="WP_035325153.1">
    <property type="nucleotide sequence ID" value="NZ_CP015125.1"/>
</dbReference>
<comment type="caution">
    <text evidence="1">The sequence shown here is derived from an EMBL/GenBank/DDBJ whole genome shotgun (WGS) entry which is preliminary data.</text>
</comment>
<organism evidence="1 2">
    <name type="scientific">Dokdonia donghaensis DSW-1</name>
    <dbReference type="NCBI Taxonomy" id="1300343"/>
    <lineage>
        <taxon>Bacteria</taxon>
        <taxon>Pseudomonadati</taxon>
        <taxon>Bacteroidota</taxon>
        <taxon>Flavobacteriia</taxon>
        <taxon>Flavobacteriales</taxon>
        <taxon>Flavobacteriaceae</taxon>
        <taxon>Dokdonia</taxon>
    </lineage>
</organism>
<evidence type="ECO:0000313" key="2">
    <source>
        <dbReference type="Proteomes" id="UP000030140"/>
    </source>
</evidence>
<dbReference type="Pfam" id="PF02622">
    <property type="entry name" value="DUF179"/>
    <property type="match status" value="1"/>
</dbReference>
<dbReference type="InterPro" id="IPR003774">
    <property type="entry name" value="AlgH-like"/>
</dbReference>
<dbReference type="Proteomes" id="UP000030140">
    <property type="component" value="Unassembled WGS sequence"/>
</dbReference>
<name>A0A0A2GUZ6_9FLAO</name>
<dbReference type="Gene3D" id="3.40.1740.10">
    <property type="entry name" value="VC0467-like"/>
    <property type="match status" value="1"/>
</dbReference>
<reference evidence="1 2" key="1">
    <citation type="submission" date="2014-10" db="EMBL/GenBank/DDBJ databases">
        <title>Draft genome sequence of the proteorhodopsin-containing marine bacterium Dokdonia donghaensis.</title>
        <authorList>
            <person name="Gomez-Consarnau L."/>
            <person name="Gonzalez J.M."/>
            <person name="Riedel T."/>
            <person name="Jaenicke S."/>
            <person name="Wagner-Doebler I."/>
            <person name="Fuhrman J.A."/>
        </authorList>
    </citation>
    <scope>NUCLEOTIDE SEQUENCE [LARGE SCALE GENOMIC DNA]</scope>
    <source>
        <strain evidence="1 2">DSW-1</strain>
    </source>
</reference>
<dbReference type="OrthoDB" id="9807486at2"/>
<keyword evidence="2" id="KW-1185">Reference proteome</keyword>